<dbReference type="PANTHER" id="PTHR35007:SF3">
    <property type="entry name" value="POSSIBLE CONSERVED ALANINE RICH MEMBRANE PROTEIN"/>
    <property type="match status" value="1"/>
</dbReference>
<dbReference type="RefSeq" id="WP_277565744.1">
    <property type="nucleotide sequence ID" value="NZ_JAPDHZ010000003.1"/>
</dbReference>
<dbReference type="EMBL" id="JAPDHZ010000003">
    <property type="protein sequence ID" value="MDG0791905.1"/>
    <property type="molecule type" value="Genomic_DNA"/>
</dbReference>
<name>A0A9X4KH60_9BACL</name>
<dbReference type="PANTHER" id="PTHR35007">
    <property type="entry name" value="INTEGRAL MEMBRANE PROTEIN-RELATED"/>
    <property type="match status" value="1"/>
</dbReference>
<protein>
    <recommendedName>
        <fullName evidence="4">Type II secretion system protein GspF domain-containing protein</fullName>
    </recommendedName>
</protein>
<feature type="transmembrane region" description="Helical" evidence="1">
    <location>
        <begin position="286"/>
        <end position="304"/>
    </location>
</feature>
<proteinExistence type="predicted"/>
<evidence type="ECO:0000313" key="2">
    <source>
        <dbReference type="EMBL" id="MDG0791905.1"/>
    </source>
</evidence>
<comment type="caution">
    <text evidence="2">The sequence shown here is derived from an EMBL/GenBank/DDBJ whole genome shotgun (WGS) entry which is preliminary data.</text>
</comment>
<feature type="transmembrane region" description="Helical" evidence="1">
    <location>
        <begin position="249"/>
        <end position="266"/>
    </location>
</feature>
<keyword evidence="1" id="KW-1133">Transmembrane helix</keyword>
<evidence type="ECO:0000256" key="1">
    <source>
        <dbReference type="SAM" id="Phobius"/>
    </source>
</evidence>
<keyword evidence="1" id="KW-0472">Membrane</keyword>
<evidence type="ECO:0008006" key="4">
    <source>
        <dbReference type="Google" id="ProtNLM"/>
    </source>
</evidence>
<evidence type="ECO:0000313" key="3">
    <source>
        <dbReference type="Proteomes" id="UP001153387"/>
    </source>
</evidence>
<dbReference type="AlphaFoldDB" id="A0A9X4KH60"/>
<gene>
    <name evidence="2" type="ORF">OMP38_14390</name>
</gene>
<accession>A0A9X4KH60</accession>
<dbReference type="Proteomes" id="UP001153387">
    <property type="component" value="Unassembled WGS sequence"/>
</dbReference>
<reference evidence="2 3" key="1">
    <citation type="submission" date="2022-10" db="EMBL/GenBank/DDBJ databases">
        <title>Comparative genomic analysis of Cohnella hashimotonis sp. nov., isolated from the International Space Station.</title>
        <authorList>
            <person name="Simpson A."/>
            <person name="Venkateswaran K."/>
        </authorList>
    </citation>
    <scope>NUCLEOTIDE SEQUENCE [LARGE SCALE GENOMIC DNA]</scope>
    <source>
        <strain evidence="2 3">DSM 18997</strain>
    </source>
</reference>
<feature type="transmembrane region" description="Helical" evidence="1">
    <location>
        <begin position="6"/>
        <end position="28"/>
    </location>
</feature>
<feature type="transmembrane region" description="Helical" evidence="1">
    <location>
        <begin position="103"/>
        <end position="122"/>
    </location>
</feature>
<keyword evidence="3" id="KW-1185">Reference proteome</keyword>
<organism evidence="2 3">
    <name type="scientific">Cohnella ginsengisoli</name>
    <dbReference type="NCBI Taxonomy" id="425004"/>
    <lineage>
        <taxon>Bacteria</taxon>
        <taxon>Bacillati</taxon>
        <taxon>Bacillota</taxon>
        <taxon>Bacilli</taxon>
        <taxon>Bacillales</taxon>
        <taxon>Paenibacillaceae</taxon>
        <taxon>Cohnella</taxon>
    </lineage>
</organism>
<sequence length="309" mass="34812">MLTAGLAAVGCLLFLLLFASLKALFALAEDRHSRSRRLGRSEAEDTAQQVSIVWLQPLFTHLSDVLSASGWRVKPSAFWKLAFGLALGGLAGGAIVFQSLRSAALLGAMLAVLPYSLLRMSLINRQISARLNFLPAAELFYQCYLVNGSRHVRTALQRMVEERQLPGDTQAIFEELYRQLNIHHDDERTLRRFSMSIGHIWADYFSSLLAVALSEGNNIADNLRELIDDMRKARMDDHAERHRLLEIRLANFTPLFFLGLFLTINFRLNAESSALYYLSDPGGRSMLLNALVLIFGSFLMGLYLSRRKM</sequence>
<keyword evidence="1" id="KW-0812">Transmembrane</keyword>
<feature type="transmembrane region" description="Helical" evidence="1">
    <location>
        <begin position="77"/>
        <end position="97"/>
    </location>
</feature>